<dbReference type="GO" id="GO:0015833">
    <property type="term" value="P:peptide transport"/>
    <property type="evidence" value="ECO:0007669"/>
    <property type="project" value="TreeGrafter"/>
</dbReference>
<dbReference type="RefSeq" id="WP_013158891.1">
    <property type="nucleotide sequence ID" value="NC_014212.1"/>
</dbReference>
<dbReference type="Gene3D" id="3.10.105.10">
    <property type="entry name" value="Dipeptide-binding Protein, Domain 3"/>
    <property type="match status" value="1"/>
</dbReference>
<dbReference type="PANTHER" id="PTHR30290:SF9">
    <property type="entry name" value="OLIGOPEPTIDE-BINDING PROTEIN APPA"/>
    <property type="match status" value="1"/>
</dbReference>
<dbReference type="eggNOG" id="COG0747">
    <property type="taxonomic scope" value="Bacteria"/>
</dbReference>
<dbReference type="CDD" id="cd08493">
    <property type="entry name" value="PBP2_DppA_like"/>
    <property type="match status" value="1"/>
</dbReference>
<dbReference type="InterPro" id="IPR000914">
    <property type="entry name" value="SBP_5_dom"/>
</dbReference>
<dbReference type="EMBL" id="CP002042">
    <property type="protein sequence ID" value="ADH64350.1"/>
    <property type="molecule type" value="Genomic_DNA"/>
</dbReference>
<dbReference type="Gene3D" id="3.90.76.10">
    <property type="entry name" value="Dipeptide-binding Protein, Domain 1"/>
    <property type="match status" value="1"/>
</dbReference>
<dbReference type="Gene3D" id="3.40.190.10">
    <property type="entry name" value="Periplasmic binding protein-like II"/>
    <property type="match status" value="1"/>
</dbReference>
<evidence type="ECO:0000256" key="2">
    <source>
        <dbReference type="ARBA" id="ARBA00022448"/>
    </source>
</evidence>
<keyword evidence="2" id="KW-0813">Transport</keyword>
<gene>
    <name evidence="5" type="ordered locus">Mesil_2497</name>
</gene>
<dbReference type="Proteomes" id="UP000001916">
    <property type="component" value="Chromosome"/>
</dbReference>
<name>D7BAX6_ALLS1</name>
<organism evidence="5 6">
    <name type="scientific">Allomeiothermus silvanus (strain ATCC 700542 / DSM 9946 / NBRC 106475 / NCIMB 13440 / VI-R2)</name>
    <name type="common">Thermus silvanus</name>
    <dbReference type="NCBI Taxonomy" id="526227"/>
    <lineage>
        <taxon>Bacteria</taxon>
        <taxon>Thermotogati</taxon>
        <taxon>Deinococcota</taxon>
        <taxon>Deinococci</taxon>
        <taxon>Thermales</taxon>
        <taxon>Thermaceae</taxon>
        <taxon>Allomeiothermus</taxon>
    </lineage>
</organism>
<dbReference type="SUPFAM" id="SSF53850">
    <property type="entry name" value="Periplasmic binding protein-like II"/>
    <property type="match status" value="1"/>
</dbReference>
<dbReference type="Pfam" id="PF00496">
    <property type="entry name" value="SBP_bac_5"/>
    <property type="match status" value="1"/>
</dbReference>
<dbReference type="HOGENOM" id="CLU_017028_7_0_0"/>
<proteinExistence type="inferred from homology"/>
<keyword evidence="3" id="KW-0732">Signal</keyword>
<evidence type="ECO:0000313" key="6">
    <source>
        <dbReference type="Proteomes" id="UP000001916"/>
    </source>
</evidence>
<dbReference type="KEGG" id="msv:Mesil_2497"/>
<sequence>MLAITALGTLGFAQKTLVFGSNGEPVSLEPGNITDGISIYAQRQIYDTLVDFKAGSTEPVAGLATSWFASADGKTWTMRLRQGVKFHDGTDLDAAAVAFNVNRWWDPKDPTRINQGANYEIWGELFGGFKGDKGSFLQSVTVVDKYTLRFTFASPIPYFPVAIGSGYFGIASPAAIKAQGAKYGTAAGGAVGTGPFKFKEWRAGDRLILEKNTNFWKKGAPKVDQVVMRFIKDPAARLAELKAGSIDFTTDIPPANLKDVQGDRNLEAVFRPSFNVGYLALNPAYKPLSDVRVRQAIAMAINKKEIVKAFWGDLGTTNGHFTPASMKSFWSSKVTDYEYNPQKAKQMLAEAGYPNGFDLELWYMPVSRPYFPTPKEIAEAMSADLSAIGIRVKLQTKDWATYLQDRKKAPGFQAYMLGWTGDYGDPSNFFDPHFASPISDLFDANGKPLDIKELNDLLAKGSSTSNPAERVKIYQQVDEMTYNLALRIPIVHSQPLLAKRKSISGWVPSPLGSESFEDIVKASPSADR</sequence>
<dbReference type="PIRSF" id="PIRSF002741">
    <property type="entry name" value="MppA"/>
    <property type="match status" value="1"/>
</dbReference>
<protein>
    <submittedName>
        <fullName evidence="5">Extracellular solute-binding protein family 5</fullName>
    </submittedName>
</protein>
<dbReference type="GO" id="GO:0042597">
    <property type="term" value="C:periplasmic space"/>
    <property type="evidence" value="ECO:0007669"/>
    <property type="project" value="UniProtKB-ARBA"/>
</dbReference>
<evidence type="ECO:0000256" key="3">
    <source>
        <dbReference type="ARBA" id="ARBA00022729"/>
    </source>
</evidence>
<evidence type="ECO:0000256" key="1">
    <source>
        <dbReference type="ARBA" id="ARBA00005695"/>
    </source>
</evidence>
<dbReference type="InterPro" id="IPR039424">
    <property type="entry name" value="SBP_5"/>
</dbReference>
<evidence type="ECO:0000313" key="5">
    <source>
        <dbReference type="EMBL" id="ADH64350.1"/>
    </source>
</evidence>
<comment type="similarity">
    <text evidence="1">Belongs to the bacterial solute-binding protein 5 family.</text>
</comment>
<feature type="domain" description="Solute-binding protein family 5" evidence="4">
    <location>
        <begin position="58"/>
        <end position="436"/>
    </location>
</feature>
<reference evidence="5 6" key="1">
    <citation type="journal article" date="2010" name="Stand. Genomic Sci.">
        <title>Complete genome sequence of Meiothermus silvanus type strain (VI-R2).</title>
        <authorList>
            <person name="Sikorski J."/>
            <person name="Tindall B.J."/>
            <person name="Lowry S."/>
            <person name="Lucas S."/>
            <person name="Nolan M."/>
            <person name="Copeland A."/>
            <person name="Glavina Del Rio T."/>
            <person name="Tice H."/>
            <person name="Cheng J.F."/>
            <person name="Han C."/>
            <person name="Pitluck S."/>
            <person name="Liolios K."/>
            <person name="Ivanova N."/>
            <person name="Mavromatis K."/>
            <person name="Mikhailova N."/>
            <person name="Pati A."/>
            <person name="Goodwin L."/>
            <person name="Chen A."/>
            <person name="Palaniappan K."/>
            <person name="Land M."/>
            <person name="Hauser L."/>
            <person name="Chang Y.J."/>
            <person name="Jeffries C.D."/>
            <person name="Rohde M."/>
            <person name="Goker M."/>
            <person name="Woyke T."/>
            <person name="Bristow J."/>
            <person name="Eisen J.A."/>
            <person name="Markowitz V."/>
            <person name="Hugenholtz P."/>
            <person name="Kyrpides N.C."/>
            <person name="Klenk H.P."/>
            <person name="Lapidus A."/>
        </authorList>
    </citation>
    <scope>NUCLEOTIDE SEQUENCE [LARGE SCALE GENOMIC DNA]</scope>
    <source>
        <strain evidence="6">ATCC 700542 / DSM 9946 / VI-R2</strain>
    </source>
</reference>
<dbReference type="GO" id="GO:1904680">
    <property type="term" value="F:peptide transmembrane transporter activity"/>
    <property type="evidence" value="ECO:0007669"/>
    <property type="project" value="TreeGrafter"/>
</dbReference>
<dbReference type="STRING" id="526227.Mesil_2497"/>
<dbReference type="AlphaFoldDB" id="D7BAX6"/>
<dbReference type="GO" id="GO:0043190">
    <property type="term" value="C:ATP-binding cassette (ABC) transporter complex"/>
    <property type="evidence" value="ECO:0007669"/>
    <property type="project" value="InterPro"/>
</dbReference>
<keyword evidence="6" id="KW-1185">Reference proteome</keyword>
<accession>D7BAX6</accession>
<dbReference type="PANTHER" id="PTHR30290">
    <property type="entry name" value="PERIPLASMIC BINDING COMPONENT OF ABC TRANSPORTER"/>
    <property type="match status" value="1"/>
</dbReference>
<dbReference type="InterPro" id="IPR030678">
    <property type="entry name" value="Peptide/Ni-bd"/>
</dbReference>
<evidence type="ECO:0000259" key="4">
    <source>
        <dbReference type="Pfam" id="PF00496"/>
    </source>
</evidence>